<reference evidence="2" key="1">
    <citation type="submission" date="2023-01" db="EMBL/GenBank/DDBJ databases">
        <title>The chitinases involved in constricting ring structure development in the nematode-trapping fungus Drechslerella dactyloides.</title>
        <authorList>
            <person name="Wang R."/>
            <person name="Zhang L."/>
            <person name="Tang P."/>
            <person name="Li S."/>
            <person name="Liang L."/>
        </authorList>
    </citation>
    <scope>NUCLEOTIDE SEQUENCE</scope>
    <source>
        <strain evidence="2">YMF1.00031</strain>
    </source>
</reference>
<evidence type="ECO:0000256" key="1">
    <source>
        <dbReference type="SAM" id="MobiDB-lite"/>
    </source>
</evidence>
<feature type="compositionally biased region" description="Basic residues" evidence="1">
    <location>
        <begin position="58"/>
        <end position="77"/>
    </location>
</feature>
<accession>A0AAD6IQI7</accession>
<organism evidence="2 3">
    <name type="scientific">Drechslerella dactyloides</name>
    <name type="common">Nematode-trapping fungus</name>
    <name type="synonym">Arthrobotrys dactyloides</name>
    <dbReference type="NCBI Taxonomy" id="74499"/>
    <lineage>
        <taxon>Eukaryota</taxon>
        <taxon>Fungi</taxon>
        <taxon>Dikarya</taxon>
        <taxon>Ascomycota</taxon>
        <taxon>Pezizomycotina</taxon>
        <taxon>Orbiliomycetes</taxon>
        <taxon>Orbiliales</taxon>
        <taxon>Orbiliaceae</taxon>
        <taxon>Drechslerella</taxon>
    </lineage>
</organism>
<dbReference type="EMBL" id="JAQGDS010000012">
    <property type="protein sequence ID" value="KAJ6256619.1"/>
    <property type="molecule type" value="Genomic_DNA"/>
</dbReference>
<feature type="compositionally biased region" description="Polar residues" evidence="1">
    <location>
        <begin position="148"/>
        <end position="165"/>
    </location>
</feature>
<feature type="compositionally biased region" description="Polar residues" evidence="1">
    <location>
        <begin position="128"/>
        <end position="138"/>
    </location>
</feature>
<feature type="compositionally biased region" description="Basic residues" evidence="1">
    <location>
        <begin position="28"/>
        <end position="51"/>
    </location>
</feature>
<gene>
    <name evidence="2" type="ORF">Dda_8484</name>
</gene>
<feature type="compositionally biased region" description="Polar residues" evidence="1">
    <location>
        <begin position="192"/>
        <end position="208"/>
    </location>
</feature>
<protein>
    <submittedName>
        <fullName evidence="2">Uncharacterized protein</fullName>
    </submittedName>
</protein>
<feature type="region of interest" description="Disordered" evidence="1">
    <location>
        <begin position="1"/>
        <end position="93"/>
    </location>
</feature>
<name>A0AAD6IQI7_DREDA</name>
<evidence type="ECO:0000313" key="3">
    <source>
        <dbReference type="Proteomes" id="UP001221413"/>
    </source>
</evidence>
<proteinExistence type="predicted"/>
<keyword evidence="3" id="KW-1185">Reference proteome</keyword>
<evidence type="ECO:0000313" key="2">
    <source>
        <dbReference type="EMBL" id="KAJ6256619.1"/>
    </source>
</evidence>
<sequence length="208" mass="23325">MMQPPNPNPARLDVPAAVEDIEGEGGRNHRHTSGPHHLYNRSHNRKQKRKNNRESKNIKQRKRKIKSHEKTSTHVRRLQVDEPSISQIRSADTRKGHPCLVDAKISLPLALTTNTTYETRREVKPSSKKTNSSRTSGHQHPRPRDIITNIQLLSANSSAKTQQWTHGPAPSSPSHQMQPPASAGNETVPGSIKSSTWWDMNRTPTSSS</sequence>
<feature type="region of interest" description="Disordered" evidence="1">
    <location>
        <begin position="116"/>
        <end position="208"/>
    </location>
</feature>
<dbReference type="AlphaFoldDB" id="A0AAD6IQI7"/>
<comment type="caution">
    <text evidence="2">The sequence shown here is derived from an EMBL/GenBank/DDBJ whole genome shotgun (WGS) entry which is preliminary data.</text>
</comment>
<dbReference type="Proteomes" id="UP001221413">
    <property type="component" value="Unassembled WGS sequence"/>
</dbReference>